<feature type="transmembrane region" description="Helical" evidence="8">
    <location>
        <begin position="364"/>
        <end position="385"/>
    </location>
</feature>
<feature type="transmembrane region" description="Helical" evidence="8">
    <location>
        <begin position="190"/>
        <end position="211"/>
    </location>
</feature>
<protein>
    <recommendedName>
        <fullName evidence="9">ABC transmembrane type-1 domain-containing protein</fullName>
    </recommendedName>
</protein>
<dbReference type="InterPro" id="IPR035906">
    <property type="entry name" value="MetI-like_sf"/>
</dbReference>
<dbReference type="PANTHER" id="PTHR30614:SF41">
    <property type="entry name" value="INNER MEMBRANE AMINO-ACID ABC TRANSPORTER PERMEASE PROTEIN YHDY"/>
    <property type="match status" value="1"/>
</dbReference>
<feature type="transmembrane region" description="Helical" evidence="8">
    <location>
        <begin position="16"/>
        <end position="35"/>
    </location>
</feature>
<feature type="transmembrane region" description="Helical" evidence="8">
    <location>
        <begin position="715"/>
        <end position="736"/>
    </location>
</feature>
<dbReference type="Proteomes" id="UP000494269">
    <property type="component" value="Unassembled WGS sequence"/>
</dbReference>
<dbReference type="InterPro" id="IPR010065">
    <property type="entry name" value="AA_ABC_transptr_permease_3TM"/>
</dbReference>
<dbReference type="InterPro" id="IPR000515">
    <property type="entry name" value="MetI-like"/>
</dbReference>
<dbReference type="PANTHER" id="PTHR30614">
    <property type="entry name" value="MEMBRANE COMPONENT OF AMINO ACID ABC TRANSPORTER"/>
    <property type="match status" value="1"/>
</dbReference>
<feature type="transmembrane region" description="Helical" evidence="8">
    <location>
        <begin position="100"/>
        <end position="131"/>
    </location>
</feature>
<dbReference type="AlphaFoldDB" id="A0A6S7A6R8"/>
<proteinExistence type="inferred from homology"/>
<keyword evidence="4" id="KW-1003">Cell membrane</keyword>
<feature type="transmembrane region" description="Helical" evidence="8">
    <location>
        <begin position="42"/>
        <end position="63"/>
    </location>
</feature>
<dbReference type="Pfam" id="PF00528">
    <property type="entry name" value="BPD_transp_1"/>
    <property type="match status" value="2"/>
</dbReference>
<feature type="transmembrane region" description="Helical" evidence="8">
    <location>
        <begin position="513"/>
        <end position="532"/>
    </location>
</feature>
<evidence type="ECO:0000256" key="3">
    <source>
        <dbReference type="ARBA" id="ARBA00022448"/>
    </source>
</evidence>
<feature type="transmembrane region" description="Helical" evidence="8">
    <location>
        <begin position="263"/>
        <end position="282"/>
    </location>
</feature>
<dbReference type="GO" id="GO:0006865">
    <property type="term" value="P:amino acid transport"/>
    <property type="evidence" value="ECO:0007669"/>
    <property type="project" value="TreeGrafter"/>
</dbReference>
<comment type="similarity">
    <text evidence="2">Belongs to the binding-protein-dependent transport system permease family. HisMQ subfamily.</text>
</comment>
<comment type="subcellular location">
    <subcellularLocation>
        <location evidence="1">Cell inner membrane</location>
        <topology evidence="1">Multi-pass membrane protein</topology>
    </subcellularLocation>
    <subcellularLocation>
        <location evidence="8">Cell membrane</location>
        <topology evidence="8">Multi-pass membrane protein</topology>
    </subcellularLocation>
</comment>
<sequence length="744" mass="77363">MAPRPAPTYERPAPDLLLLSGITTTMTALTLPLPAPSLLRRWLPSLAWILVLGGMAATLLLHIESVQTARGIQGGFGFLFQPAGFRISESLLGVTPDDPYWMSIAAGLVNTLTVAAVAIPLATGLGIALGLMRLSSHPLAARCAAVIIAPLRNTPVLLQLFVWYGLLLRLPDVRQAWQPLPHVLLSNRGLALPALQGWLPYAVVLAVALMVGWRARRRVGNPAVYASLAIAALAWALLPAIHIDLPIKRGLGLQGGWQPSIEFAALLIGLVVFHAAYIADIVRAAVRAVPIGLVEAGQAMGLTPRAVLRLVIAPYAARVALPPYANQCLSLVKNSTLAIAIGYQELMAVINTAITQTGLALEGIALAVAVYLTLALALGGGLSAWNARNTRHGPGDTHGARLGDRPLWNAADGERRPWRGKLASTAMAVLLAAAAWALLDWAVVRAVWQGGPAACANAAGACWAAVGENLPLLFFGTMAEADRGPALAACAALLAGIALTLGVRGLPAQIRGALLIALLAVVVAALTGWPWGGALIGPQRWGGLLVTLILAIAALAAAVPLAFALALLRRSGSRAGSLAAAGLIEAVRGVPLVTQLLFASFVLPMLLGGGVSKFSMALAALTLHTACLLAEVLRGALQAIPPGQMMAARALGMRPATAYATVIWPQARRIAAPAALGVFVGAVKDTSLVSIIGVFDVLGAAKAVVAGTDWRPYHVEVYLAVALLYFVASLALTRVARRMETRGG</sequence>
<evidence type="ECO:0000313" key="10">
    <source>
        <dbReference type="EMBL" id="CAB3657243.1"/>
    </source>
</evidence>
<dbReference type="GO" id="GO:0022857">
    <property type="term" value="F:transmembrane transporter activity"/>
    <property type="evidence" value="ECO:0007669"/>
    <property type="project" value="InterPro"/>
</dbReference>
<gene>
    <name evidence="10" type="ORF">LMG3441_00361</name>
</gene>
<dbReference type="GO" id="GO:0043190">
    <property type="term" value="C:ATP-binding cassette (ABC) transporter complex"/>
    <property type="evidence" value="ECO:0007669"/>
    <property type="project" value="InterPro"/>
</dbReference>
<feature type="transmembrane region" description="Helical" evidence="8">
    <location>
        <begin position="544"/>
        <end position="568"/>
    </location>
</feature>
<feature type="transmembrane region" description="Helical" evidence="8">
    <location>
        <begin position="486"/>
        <end position="506"/>
    </location>
</feature>
<evidence type="ECO:0000256" key="8">
    <source>
        <dbReference type="RuleBase" id="RU363032"/>
    </source>
</evidence>
<evidence type="ECO:0000256" key="7">
    <source>
        <dbReference type="ARBA" id="ARBA00023136"/>
    </source>
</evidence>
<dbReference type="PROSITE" id="PS50928">
    <property type="entry name" value="ABC_TM1"/>
    <property type="match status" value="2"/>
</dbReference>
<evidence type="ECO:0000256" key="4">
    <source>
        <dbReference type="ARBA" id="ARBA00022475"/>
    </source>
</evidence>
<dbReference type="SUPFAM" id="SSF161098">
    <property type="entry name" value="MetI-like"/>
    <property type="match status" value="3"/>
</dbReference>
<accession>A0A6S7A6R8</accession>
<feature type="domain" description="ABC transmembrane type-1" evidence="9">
    <location>
        <begin position="544"/>
        <end position="736"/>
    </location>
</feature>
<feature type="transmembrane region" description="Helical" evidence="8">
    <location>
        <begin position="674"/>
        <end position="695"/>
    </location>
</feature>
<evidence type="ECO:0000313" key="11">
    <source>
        <dbReference type="Proteomes" id="UP000494269"/>
    </source>
</evidence>
<feature type="domain" description="ABC transmembrane type-1" evidence="9">
    <location>
        <begin position="108"/>
        <end position="383"/>
    </location>
</feature>
<evidence type="ECO:0000259" key="9">
    <source>
        <dbReference type="PROSITE" id="PS50928"/>
    </source>
</evidence>
<evidence type="ECO:0000256" key="6">
    <source>
        <dbReference type="ARBA" id="ARBA00022989"/>
    </source>
</evidence>
<keyword evidence="3 8" id="KW-0813">Transport</keyword>
<feature type="transmembrane region" description="Helical" evidence="8">
    <location>
        <begin position="614"/>
        <end position="637"/>
    </location>
</feature>
<reference evidence="10 11" key="1">
    <citation type="submission" date="2020-04" db="EMBL/GenBank/DDBJ databases">
        <authorList>
            <person name="De Canck E."/>
        </authorList>
    </citation>
    <scope>NUCLEOTIDE SEQUENCE [LARGE SCALE GENOMIC DNA]</scope>
    <source>
        <strain evidence="10 11">LMG 3441</strain>
    </source>
</reference>
<dbReference type="EMBL" id="CADIJQ010000001">
    <property type="protein sequence ID" value="CAB3657243.1"/>
    <property type="molecule type" value="Genomic_DNA"/>
</dbReference>
<organism evidence="10 11">
    <name type="scientific">Achromobacter kerstersii</name>
    <dbReference type="NCBI Taxonomy" id="1353890"/>
    <lineage>
        <taxon>Bacteria</taxon>
        <taxon>Pseudomonadati</taxon>
        <taxon>Pseudomonadota</taxon>
        <taxon>Betaproteobacteria</taxon>
        <taxon>Burkholderiales</taxon>
        <taxon>Alcaligenaceae</taxon>
        <taxon>Achromobacter</taxon>
    </lineage>
</organism>
<feature type="transmembrane region" description="Helical" evidence="8">
    <location>
        <begin position="223"/>
        <end position="243"/>
    </location>
</feature>
<feature type="transmembrane region" description="Helical" evidence="8">
    <location>
        <begin position="422"/>
        <end position="439"/>
    </location>
</feature>
<dbReference type="Gene3D" id="1.10.3720.10">
    <property type="entry name" value="MetI-like"/>
    <property type="match status" value="3"/>
</dbReference>
<feature type="transmembrane region" description="Helical" evidence="8">
    <location>
        <begin position="589"/>
        <end position="608"/>
    </location>
</feature>
<keyword evidence="11" id="KW-1185">Reference proteome</keyword>
<keyword evidence="7 8" id="KW-0472">Membrane</keyword>
<evidence type="ECO:0000256" key="2">
    <source>
        <dbReference type="ARBA" id="ARBA00010072"/>
    </source>
</evidence>
<dbReference type="InterPro" id="IPR043429">
    <property type="entry name" value="ArtM/GltK/GlnP/TcyL/YhdX-like"/>
</dbReference>
<keyword evidence="5 8" id="KW-0812">Transmembrane</keyword>
<dbReference type="CDD" id="cd06261">
    <property type="entry name" value="TM_PBP2"/>
    <property type="match status" value="2"/>
</dbReference>
<evidence type="ECO:0000256" key="1">
    <source>
        <dbReference type="ARBA" id="ARBA00004429"/>
    </source>
</evidence>
<evidence type="ECO:0000256" key="5">
    <source>
        <dbReference type="ARBA" id="ARBA00022692"/>
    </source>
</evidence>
<dbReference type="NCBIfam" id="TIGR01726">
    <property type="entry name" value="HEQRo_perm_3TM"/>
    <property type="match status" value="2"/>
</dbReference>
<keyword evidence="6 8" id="KW-1133">Transmembrane helix</keyword>
<name>A0A6S7A6R8_9BURK</name>